<evidence type="ECO:0000313" key="2">
    <source>
        <dbReference type="EMBL" id="KGO92218.1"/>
    </source>
</evidence>
<protein>
    <submittedName>
        <fullName evidence="2">Uncharacterized protein</fullName>
    </submittedName>
</protein>
<evidence type="ECO:0000313" key="3">
    <source>
        <dbReference type="Proteomes" id="UP000030111"/>
    </source>
</evidence>
<evidence type="ECO:0000256" key="1">
    <source>
        <dbReference type="SAM" id="Phobius"/>
    </source>
</evidence>
<dbReference type="AlphaFoldDB" id="A0A0A2ML93"/>
<keyword evidence="1" id="KW-0812">Transmembrane</keyword>
<organism evidence="2 3">
    <name type="scientific">Flavobacterium subsaxonicum WB 4.1-42 = DSM 21790</name>
    <dbReference type="NCBI Taxonomy" id="1121898"/>
    <lineage>
        <taxon>Bacteria</taxon>
        <taxon>Pseudomonadati</taxon>
        <taxon>Bacteroidota</taxon>
        <taxon>Flavobacteriia</taxon>
        <taxon>Flavobacteriales</taxon>
        <taxon>Flavobacteriaceae</taxon>
        <taxon>Flavobacterium</taxon>
    </lineage>
</organism>
<dbReference type="EMBL" id="JRLY01000011">
    <property type="protein sequence ID" value="KGO92218.1"/>
    <property type="molecule type" value="Genomic_DNA"/>
</dbReference>
<keyword evidence="1" id="KW-1133">Transmembrane helix</keyword>
<name>A0A0A2ML93_9FLAO</name>
<dbReference type="Proteomes" id="UP000030111">
    <property type="component" value="Unassembled WGS sequence"/>
</dbReference>
<reference evidence="2 3" key="1">
    <citation type="submission" date="2013-09" db="EMBL/GenBank/DDBJ databases">
        <authorList>
            <person name="Zeng Z."/>
            <person name="Chen C."/>
        </authorList>
    </citation>
    <scope>NUCLEOTIDE SEQUENCE [LARGE SCALE GENOMIC DNA]</scope>
    <source>
        <strain evidence="2 3">WB 4.1-42</strain>
    </source>
</reference>
<proteinExistence type="predicted"/>
<keyword evidence="3" id="KW-1185">Reference proteome</keyword>
<dbReference type="STRING" id="1121898.GCA_000422725_02900"/>
<accession>A0A0A2ML93</accession>
<comment type="caution">
    <text evidence="2">The sequence shown here is derived from an EMBL/GenBank/DDBJ whole genome shotgun (WGS) entry which is preliminary data.</text>
</comment>
<sequence length="97" mass="11092">MQVAEGAKNNIMIYPSGLLMGKVYHTETNRKRIDRMSYTKHYYIGSERVSGKTGTITDLGFYPQNIIDDVMHWTSLALIMYLCAVQVLPVSYMPKIL</sequence>
<feature type="transmembrane region" description="Helical" evidence="1">
    <location>
        <begin position="70"/>
        <end position="92"/>
    </location>
</feature>
<keyword evidence="1" id="KW-0472">Membrane</keyword>
<gene>
    <name evidence="2" type="ORF">Q766_13740</name>
</gene>